<keyword evidence="13" id="KW-1185">Reference proteome</keyword>
<evidence type="ECO:0000256" key="6">
    <source>
        <dbReference type="ARBA" id="ARBA00022989"/>
    </source>
</evidence>
<evidence type="ECO:0000256" key="10">
    <source>
        <dbReference type="SAM" id="Phobius"/>
    </source>
</evidence>
<protein>
    <submittedName>
        <fullName evidence="12">Erlin-1</fullName>
    </submittedName>
</protein>
<evidence type="ECO:0000256" key="1">
    <source>
        <dbReference type="ARBA" id="ARBA00004648"/>
    </source>
</evidence>
<evidence type="ECO:0000313" key="12">
    <source>
        <dbReference type="EMBL" id="KAK7836872.1"/>
    </source>
</evidence>
<keyword evidence="5" id="KW-0735">Signal-anchor</keyword>
<evidence type="ECO:0000256" key="4">
    <source>
        <dbReference type="ARBA" id="ARBA00022824"/>
    </source>
</evidence>
<sequence length="166" mass="18576">MDSNQPRAETPQPPQGGRGGGGGGGGSGFSAILTVFLSFIAIFVMIDEKMKDALQGDCTRYAPGIEIMSVRVTKPTIPESIRRNFEQMEEERTKVLIAIEKQRVVEKEAETSKKMAISEAEKIANVSKILMEQKLMEKDSARKQQEIENQIYMAREKSLVDADFYR</sequence>
<evidence type="ECO:0000259" key="11">
    <source>
        <dbReference type="Pfam" id="PF01145"/>
    </source>
</evidence>
<dbReference type="GO" id="GO:0031625">
    <property type="term" value="F:ubiquitin protein ligase binding"/>
    <property type="evidence" value="ECO:0007669"/>
    <property type="project" value="InterPro"/>
</dbReference>
<dbReference type="EMBL" id="PKMF04000342">
    <property type="protein sequence ID" value="KAK7836872.1"/>
    <property type="molecule type" value="Genomic_DNA"/>
</dbReference>
<keyword evidence="4" id="KW-0256">Endoplasmic reticulum</keyword>
<evidence type="ECO:0000256" key="7">
    <source>
        <dbReference type="ARBA" id="ARBA00023136"/>
    </source>
</evidence>
<evidence type="ECO:0000313" key="13">
    <source>
        <dbReference type="Proteomes" id="UP000237347"/>
    </source>
</evidence>
<proteinExistence type="inferred from homology"/>
<name>A0AAW0KCY2_QUESU</name>
<comment type="similarity">
    <text evidence="2">Belongs to the band 7/mec-2 family.</text>
</comment>
<gene>
    <name evidence="12" type="primary">ERLIN1_0</name>
    <name evidence="12" type="ORF">CFP56_021935</name>
</gene>
<dbReference type="InterPro" id="IPR001107">
    <property type="entry name" value="Band_7"/>
</dbReference>
<dbReference type="GO" id="GO:0032933">
    <property type="term" value="P:SREBP signaling pathway"/>
    <property type="evidence" value="ECO:0007669"/>
    <property type="project" value="TreeGrafter"/>
</dbReference>
<comment type="subcellular location">
    <subcellularLocation>
        <location evidence="1">Endoplasmic reticulum membrane</location>
        <topology evidence="1">Single-pass type II membrane protein</topology>
    </subcellularLocation>
</comment>
<feature type="transmembrane region" description="Helical" evidence="10">
    <location>
        <begin position="28"/>
        <end position="46"/>
    </location>
</feature>
<dbReference type="AlphaFoldDB" id="A0AAW0KCY2"/>
<dbReference type="Proteomes" id="UP000237347">
    <property type="component" value="Unassembled WGS sequence"/>
</dbReference>
<organism evidence="12 13">
    <name type="scientific">Quercus suber</name>
    <name type="common">Cork oak</name>
    <dbReference type="NCBI Taxonomy" id="58331"/>
    <lineage>
        <taxon>Eukaryota</taxon>
        <taxon>Viridiplantae</taxon>
        <taxon>Streptophyta</taxon>
        <taxon>Embryophyta</taxon>
        <taxon>Tracheophyta</taxon>
        <taxon>Spermatophyta</taxon>
        <taxon>Magnoliopsida</taxon>
        <taxon>eudicotyledons</taxon>
        <taxon>Gunneridae</taxon>
        <taxon>Pentapetalae</taxon>
        <taxon>rosids</taxon>
        <taxon>fabids</taxon>
        <taxon>Fagales</taxon>
        <taxon>Fagaceae</taxon>
        <taxon>Quercus</taxon>
    </lineage>
</organism>
<evidence type="ECO:0000256" key="5">
    <source>
        <dbReference type="ARBA" id="ARBA00022968"/>
    </source>
</evidence>
<dbReference type="GO" id="GO:0005789">
    <property type="term" value="C:endoplasmic reticulum membrane"/>
    <property type="evidence" value="ECO:0007669"/>
    <property type="project" value="UniProtKB-SubCell"/>
</dbReference>
<dbReference type="GO" id="GO:0015485">
    <property type="term" value="F:cholesterol binding"/>
    <property type="evidence" value="ECO:0007669"/>
    <property type="project" value="TreeGrafter"/>
</dbReference>
<evidence type="ECO:0000256" key="3">
    <source>
        <dbReference type="ARBA" id="ARBA00022692"/>
    </source>
</evidence>
<keyword evidence="3 10" id="KW-0812">Transmembrane</keyword>
<keyword evidence="7 10" id="KW-0472">Membrane</keyword>
<dbReference type="PANTHER" id="PTHR15351">
    <property type="entry name" value="ERLIN (ER LIPID RAFT ASSOCIATED PROTEIN) HOMOLOG"/>
    <property type="match status" value="1"/>
</dbReference>
<feature type="domain" description="Band 7" evidence="11">
    <location>
        <begin position="44"/>
        <end position="108"/>
    </location>
</feature>
<evidence type="ECO:0000256" key="9">
    <source>
        <dbReference type="SAM" id="MobiDB-lite"/>
    </source>
</evidence>
<feature type="region of interest" description="Disordered" evidence="9">
    <location>
        <begin position="1"/>
        <end position="24"/>
    </location>
</feature>
<evidence type="ECO:0000256" key="2">
    <source>
        <dbReference type="ARBA" id="ARBA00008164"/>
    </source>
</evidence>
<dbReference type="InterPro" id="IPR033294">
    <property type="entry name" value="Erlin1/2"/>
</dbReference>
<evidence type="ECO:0000256" key="8">
    <source>
        <dbReference type="ARBA" id="ARBA00023180"/>
    </source>
</evidence>
<dbReference type="Pfam" id="PF01145">
    <property type="entry name" value="Band_7"/>
    <property type="match status" value="1"/>
</dbReference>
<accession>A0AAW0KCY2</accession>
<dbReference type="PANTHER" id="PTHR15351:SF3">
    <property type="entry name" value="ERLIN"/>
    <property type="match status" value="1"/>
</dbReference>
<comment type="caution">
    <text evidence="12">The sequence shown here is derived from an EMBL/GenBank/DDBJ whole genome shotgun (WGS) entry which is preliminary data.</text>
</comment>
<keyword evidence="6 10" id="KW-1133">Transmembrane helix</keyword>
<keyword evidence="8" id="KW-0325">Glycoprotein</keyword>
<reference evidence="12 13" key="1">
    <citation type="journal article" date="2018" name="Sci. Data">
        <title>The draft genome sequence of cork oak.</title>
        <authorList>
            <person name="Ramos A.M."/>
            <person name="Usie A."/>
            <person name="Barbosa P."/>
            <person name="Barros P.M."/>
            <person name="Capote T."/>
            <person name="Chaves I."/>
            <person name="Simoes F."/>
            <person name="Abreu I."/>
            <person name="Carrasquinho I."/>
            <person name="Faro C."/>
            <person name="Guimaraes J.B."/>
            <person name="Mendonca D."/>
            <person name="Nobrega F."/>
            <person name="Rodrigues L."/>
            <person name="Saibo N.J.M."/>
            <person name="Varela M.C."/>
            <person name="Egas C."/>
            <person name="Matos J."/>
            <person name="Miguel C.M."/>
            <person name="Oliveira M.M."/>
            <person name="Ricardo C.P."/>
            <person name="Goncalves S."/>
        </authorList>
    </citation>
    <scope>NUCLEOTIDE SEQUENCE [LARGE SCALE GENOMIC DNA]</scope>
    <source>
        <strain evidence="13">cv. HL8</strain>
    </source>
</reference>